<dbReference type="GO" id="GO:0017000">
    <property type="term" value="P:antibiotic biosynthetic process"/>
    <property type="evidence" value="ECO:0007669"/>
    <property type="project" value="UniProtKB-KW"/>
</dbReference>
<proteinExistence type="predicted"/>
<dbReference type="AlphaFoldDB" id="A0AA36NLT9"/>
<evidence type="ECO:0000313" key="6">
    <source>
        <dbReference type="Proteomes" id="UP001178507"/>
    </source>
</evidence>
<dbReference type="InterPro" id="IPR003819">
    <property type="entry name" value="TauD/TfdA-like"/>
</dbReference>
<evidence type="ECO:0000256" key="3">
    <source>
        <dbReference type="SAM" id="SignalP"/>
    </source>
</evidence>
<dbReference type="InterPro" id="IPR050411">
    <property type="entry name" value="AlphaKG_dependent_hydroxylases"/>
</dbReference>
<evidence type="ECO:0000256" key="2">
    <source>
        <dbReference type="ARBA" id="ARBA00023194"/>
    </source>
</evidence>
<feature type="domain" description="TauD/TfdA-like" evidence="4">
    <location>
        <begin position="47"/>
        <end position="315"/>
    </location>
</feature>
<feature type="chain" id="PRO_5041275596" description="TauD/TfdA-like domain-containing protein" evidence="3">
    <location>
        <begin position="30"/>
        <end position="346"/>
    </location>
</feature>
<dbReference type="Gene3D" id="3.60.130.10">
    <property type="entry name" value="Clavaminate synthase-like"/>
    <property type="match status" value="1"/>
</dbReference>
<dbReference type="PANTHER" id="PTHR10696:SF56">
    <property type="entry name" value="TAUD_TFDA-LIKE DOMAIN-CONTAINING PROTEIN"/>
    <property type="match status" value="1"/>
</dbReference>
<comment type="caution">
    <text evidence="5">The sequence shown here is derived from an EMBL/GenBank/DDBJ whole genome shotgun (WGS) entry which is preliminary data.</text>
</comment>
<organism evidence="5 6">
    <name type="scientific">Effrenium voratum</name>
    <dbReference type="NCBI Taxonomy" id="2562239"/>
    <lineage>
        <taxon>Eukaryota</taxon>
        <taxon>Sar</taxon>
        <taxon>Alveolata</taxon>
        <taxon>Dinophyceae</taxon>
        <taxon>Suessiales</taxon>
        <taxon>Symbiodiniaceae</taxon>
        <taxon>Effrenium</taxon>
    </lineage>
</organism>
<dbReference type="EMBL" id="CAUJNA010003792">
    <property type="protein sequence ID" value="CAJ1409881.1"/>
    <property type="molecule type" value="Genomic_DNA"/>
</dbReference>
<gene>
    <name evidence="5" type="ORF">EVOR1521_LOCUS30860</name>
</gene>
<reference evidence="5" key="1">
    <citation type="submission" date="2023-08" db="EMBL/GenBank/DDBJ databases">
        <authorList>
            <person name="Chen Y."/>
            <person name="Shah S."/>
            <person name="Dougan E. K."/>
            <person name="Thang M."/>
            <person name="Chan C."/>
        </authorList>
    </citation>
    <scope>NUCLEOTIDE SEQUENCE</scope>
</reference>
<evidence type="ECO:0000313" key="5">
    <source>
        <dbReference type="EMBL" id="CAJ1409881.1"/>
    </source>
</evidence>
<feature type="signal peptide" evidence="3">
    <location>
        <begin position="1"/>
        <end position="29"/>
    </location>
</feature>
<keyword evidence="6" id="KW-1185">Reference proteome</keyword>
<protein>
    <recommendedName>
        <fullName evidence="4">TauD/TfdA-like domain-containing protein</fullName>
    </recommendedName>
</protein>
<sequence>MIPSTPPTGNARAMLRALAAIACLPFSLGSALVPRRVAFGAGDWRHKALEALWTEGAVVVADVGDGGEEDFKEAALRLPRQLFAERPKLLSADAPVSGVHEELLEAKRRGKYLPGSGLLPHTDGYVYGDFLPDFVTLLCEEPSVEGGANTLLDGVALARTLDQEALHWLETTPVDLSEADASGIAAGRKAEGPVIQWPSTSTGERRLKWRRQINVEEAKRTRNWHPLDASGSAAEGVAGRYVSLWKPLPNATEAEAKEIRRNLAELDGRLQSAFASAEREGTFSLARGEALVIDNWRVLHSRGPYKGTRKMWRVWSWTSEGSGLPPGGAKTSQPLSEVFDAPRAEL</sequence>
<dbReference type="SUPFAM" id="SSF51197">
    <property type="entry name" value="Clavaminate synthase-like"/>
    <property type="match status" value="1"/>
</dbReference>
<dbReference type="GO" id="GO:0016491">
    <property type="term" value="F:oxidoreductase activity"/>
    <property type="evidence" value="ECO:0007669"/>
    <property type="project" value="UniProtKB-KW"/>
</dbReference>
<dbReference type="Proteomes" id="UP001178507">
    <property type="component" value="Unassembled WGS sequence"/>
</dbReference>
<dbReference type="Pfam" id="PF02668">
    <property type="entry name" value="TauD"/>
    <property type="match status" value="1"/>
</dbReference>
<name>A0AA36NLT9_9DINO</name>
<accession>A0AA36NLT9</accession>
<keyword evidence="1" id="KW-0560">Oxidoreductase</keyword>
<dbReference type="InterPro" id="IPR042098">
    <property type="entry name" value="TauD-like_sf"/>
</dbReference>
<evidence type="ECO:0000256" key="1">
    <source>
        <dbReference type="ARBA" id="ARBA00023002"/>
    </source>
</evidence>
<keyword evidence="2" id="KW-0045">Antibiotic biosynthesis</keyword>
<keyword evidence="3" id="KW-0732">Signal</keyword>
<dbReference type="PANTHER" id="PTHR10696">
    <property type="entry name" value="GAMMA-BUTYROBETAINE HYDROXYLASE-RELATED"/>
    <property type="match status" value="1"/>
</dbReference>
<evidence type="ECO:0000259" key="4">
    <source>
        <dbReference type="Pfam" id="PF02668"/>
    </source>
</evidence>